<comment type="caution">
    <text evidence="2">The sequence shown here is derived from an EMBL/GenBank/DDBJ whole genome shotgun (WGS) entry which is preliminary data.</text>
</comment>
<keyword evidence="3" id="KW-1185">Reference proteome</keyword>
<dbReference type="OrthoDB" id="164654at2"/>
<dbReference type="InterPro" id="IPR036514">
    <property type="entry name" value="SGNH_hydro_sf"/>
</dbReference>
<feature type="chain" id="PRO_5020414232" description="SGNH/GDSL hydrolase family protein" evidence="1">
    <location>
        <begin position="24"/>
        <end position="75"/>
    </location>
</feature>
<evidence type="ECO:0000313" key="2">
    <source>
        <dbReference type="EMBL" id="TJZ88326.1"/>
    </source>
</evidence>
<name>A0A4U0R1E6_9RHOB</name>
<dbReference type="Proteomes" id="UP000309747">
    <property type="component" value="Unassembled WGS sequence"/>
</dbReference>
<keyword evidence="1" id="KW-0732">Signal</keyword>
<evidence type="ECO:0000256" key="1">
    <source>
        <dbReference type="SAM" id="SignalP"/>
    </source>
</evidence>
<dbReference type="EMBL" id="SUNI01000070">
    <property type="protein sequence ID" value="TJZ88326.1"/>
    <property type="molecule type" value="Genomic_DNA"/>
</dbReference>
<proteinExistence type="predicted"/>
<evidence type="ECO:0008006" key="4">
    <source>
        <dbReference type="Google" id="ProtNLM"/>
    </source>
</evidence>
<dbReference type="Gene3D" id="3.40.50.1110">
    <property type="entry name" value="SGNH hydrolase"/>
    <property type="match status" value="1"/>
</dbReference>
<sequence length="75" mass="8108">MTQRSLFGTIATLALLSGGIAQAQDQNGDTDTKRILVYGDSNTWGYIPVESGPTGWYDADVRWPGILQAELGEGY</sequence>
<feature type="signal peptide" evidence="1">
    <location>
        <begin position="1"/>
        <end position="23"/>
    </location>
</feature>
<reference evidence="2 3" key="1">
    <citation type="submission" date="2019-04" db="EMBL/GenBank/DDBJ databases">
        <authorList>
            <person name="Li J."/>
        </authorList>
    </citation>
    <scope>NUCLEOTIDE SEQUENCE [LARGE SCALE GENOMIC DNA]</scope>
    <source>
        <strain evidence="2 3">KCTC 42687</strain>
    </source>
</reference>
<dbReference type="GO" id="GO:0016788">
    <property type="term" value="F:hydrolase activity, acting on ester bonds"/>
    <property type="evidence" value="ECO:0007669"/>
    <property type="project" value="UniProtKB-ARBA"/>
</dbReference>
<evidence type="ECO:0000313" key="3">
    <source>
        <dbReference type="Proteomes" id="UP000309747"/>
    </source>
</evidence>
<accession>A0A4U0R1E6</accession>
<organism evidence="2 3">
    <name type="scientific">Paracoccus gahaiensis</name>
    <dbReference type="NCBI Taxonomy" id="1706839"/>
    <lineage>
        <taxon>Bacteria</taxon>
        <taxon>Pseudomonadati</taxon>
        <taxon>Pseudomonadota</taxon>
        <taxon>Alphaproteobacteria</taxon>
        <taxon>Rhodobacterales</taxon>
        <taxon>Paracoccaceae</taxon>
        <taxon>Paracoccus</taxon>
    </lineage>
</organism>
<dbReference type="RefSeq" id="WP_136887821.1">
    <property type="nucleotide sequence ID" value="NZ_SUNI01000070.1"/>
</dbReference>
<dbReference type="AlphaFoldDB" id="A0A4U0R1E6"/>
<protein>
    <recommendedName>
        <fullName evidence="4">SGNH/GDSL hydrolase family protein</fullName>
    </recommendedName>
</protein>
<gene>
    <name evidence="2" type="ORF">FA743_20120</name>
</gene>